<sequence>MMQNRVPAAAYEFMGSRTPALPQFAGQPAGVVCSAGGPFRAELTFIQMLSMRCVFGWTVLKNLLGHSEPVRLFLLAGLLTVWQVTREHNVEEFIHSVSQRQSRMTVNGSSAQTLCQLFK</sequence>
<dbReference type="EMBL" id="JAYMGO010000022">
    <property type="protein sequence ID" value="KAL1251144.1"/>
    <property type="molecule type" value="Genomic_DNA"/>
</dbReference>
<gene>
    <name evidence="1" type="ORF">QQF64_018940</name>
</gene>
<comment type="caution">
    <text evidence="1">The sequence shown here is derived from an EMBL/GenBank/DDBJ whole genome shotgun (WGS) entry which is preliminary data.</text>
</comment>
<evidence type="ECO:0000313" key="2">
    <source>
        <dbReference type="Proteomes" id="UP001558613"/>
    </source>
</evidence>
<protein>
    <submittedName>
        <fullName evidence="1">Uncharacterized protein</fullName>
    </submittedName>
</protein>
<keyword evidence="2" id="KW-1185">Reference proteome</keyword>
<proteinExistence type="predicted"/>
<organism evidence="1 2">
    <name type="scientific">Cirrhinus molitorella</name>
    <name type="common">mud carp</name>
    <dbReference type="NCBI Taxonomy" id="172907"/>
    <lineage>
        <taxon>Eukaryota</taxon>
        <taxon>Metazoa</taxon>
        <taxon>Chordata</taxon>
        <taxon>Craniata</taxon>
        <taxon>Vertebrata</taxon>
        <taxon>Euteleostomi</taxon>
        <taxon>Actinopterygii</taxon>
        <taxon>Neopterygii</taxon>
        <taxon>Teleostei</taxon>
        <taxon>Ostariophysi</taxon>
        <taxon>Cypriniformes</taxon>
        <taxon>Cyprinidae</taxon>
        <taxon>Labeoninae</taxon>
        <taxon>Labeonini</taxon>
        <taxon>Cirrhinus</taxon>
    </lineage>
</organism>
<accession>A0ABR3LHF4</accession>
<reference evidence="1 2" key="1">
    <citation type="submission" date="2023-09" db="EMBL/GenBank/DDBJ databases">
        <authorList>
            <person name="Wang M."/>
        </authorList>
    </citation>
    <scope>NUCLEOTIDE SEQUENCE [LARGE SCALE GENOMIC DNA]</scope>
    <source>
        <strain evidence="1">GT-2023</strain>
        <tissue evidence="1">Liver</tissue>
    </source>
</reference>
<dbReference type="Proteomes" id="UP001558613">
    <property type="component" value="Unassembled WGS sequence"/>
</dbReference>
<evidence type="ECO:0000313" key="1">
    <source>
        <dbReference type="EMBL" id="KAL1251144.1"/>
    </source>
</evidence>
<name>A0ABR3LHF4_9TELE</name>